<organism evidence="1">
    <name type="scientific">Trepomonas sp. PC1</name>
    <dbReference type="NCBI Taxonomy" id="1076344"/>
    <lineage>
        <taxon>Eukaryota</taxon>
        <taxon>Metamonada</taxon>
        <taxon>Diplomonadida</taxon>
        <taxon>Hexamitidae</taxon>
        <taxon>Hexamitinae</taxon>
        <taxon>Trepomonas</taxon>
    </lineage>
</organism>
<feature type="non-terminal residue" evidence="1">
    <location>
        <position position="180"/>
    </location>
</feature>
<dbReference type="Pfam" id="PF13306">
    <property type="entry name" value="LRR_5"/>
    <property type="match status" value="1"/>
</dbReference>
<evidence type="ECO:0000313" key="1">
    <source>
        <dbReference type="EMBL" id="JAP90608.1"/>
    </source>
</evidence>
<dbReference type="InterPro" id="IPR026906">
    <property type="entry name" value="LRR_5"/>
</dbReference>
<feature type="non-terminal residue" evidence="1">
    <location>
        <position position="1"/>
    </location>
</feature>
<accession>A0A146K2C6</accession>
<dbReference type="InterPro" id="IPR032675">
    <property type="entry name" value="LRR_dom_sf"/>
</dbReference>
<name>A0A146K2C6_9EUKA</name>
<proteinExistence type="predicted"/>
<dbReference type="Gene3D" id="3.80.10.10">
    <property type="entry name" value="Ribonuclease Inhibitor"/>
    <property type="match status" value="1"/>
</dbReference>
<protein>
    <submittedName>
        <fullName evidence="1">Leucine rich repeats-containing protein</fullName>
    </submittedName>
</protein>
<reference evidence="1" key="1">
    <citation type="submission" date="2015-07" db="EMBL/GenBank/DDBJ databases">
        <title>Adaptation to a free-living lifestyle via gene acquisitions in the diplomonad Trepomonas sp. PC1.</title>
        <authorList>
            <person name="Xu F."/>
            <person name="Jerlstrom-Hultqvist J."/>
            <person name="Kolisko M."/>
            <person name="Simpson A.G.B."/>
            <person name="Roger A.J."/>
            <person name="Svard S.G."/>
            <person name="Andersson J.O."/>
        </authorList>
    </citation>
    <scope>NUCLEOTIDE SEQUENCE</scope>
    <source>
        <strain evidence="1">PC1</strain>
    </source>
</reference>
<dbReference type="SUPFAM" id="SSF52058">
    <property type="entry name" value="L domain-like"/>
    <property type="match status" value="1"/>
</dbReference>
<gene>
    <name evidence="1" type="ORF">TPC1_20093</name>
</gene>
<dbReference type="EMBL" id="GDID01005998">
    <property type="protein sequence ID" value="JAP90608.1"/>
    <property type="molecule type" value="Transcribed_RNA"/>
</dbReference>
<sequence length="180" mass="20767">APNLKIVGPQAFYYCLGLFELIADKIESIQSQAFDNCDSLARLNIQKAKIVDQTAFQMCVSMPTLKNDFLTEFKLSTDLRNIQVIDMKNLKKLDLKRHLQILQLNAPRCEEFKSQQIKIMATPDTIKQLGQFESFQHCDVTEVDELKFHQPYSLNKQSDKTAIAFDLNFNYEQNLIKEIG</sequence>
<dbReference type="AlphaFoldDB" id="A0A146K2C6"/>